<reference evidence="7 8" key="1">
    <citation type="submission" date="2016-05" db="EMBL/GenBank/DDBJ databases">
        <title>First whole genome sequencing of Entamoeba histolytica HM1:IMSS-clone-6.</title>
        <authorList>
            <person name="Mukherjee Avik.K."/>
            <person name="Izumyama S."/>
            <person name="Nakada-Tsukui K."/>
            <person name="Nozaki T."/>
        </authorList>
    </citation>
    <scope>NUCLEOTIDE SEQUENCE [LARGE SCALE GENOMIC DNA]</scope>
    <source>
        <strain evidence="7 8">HM1:IMSS clone 6</strain>
    </source>
</reference>
<dbReference type="SUPFAM" id="SSF47933">
    <property type="entry name" value="ERP29 C domain-like"/>
    <property type="match status" value="1"/>
</dbReference>
<dbReference type="VEuPathDB" id="AmoebaDB:EHI7A_180950"/>
<gene>
    <name evidence="7" type="ORF">CL6EHI_133970</name>
</gene>
<evidence type="ECO:0000313" key="7">
    <source>
        <dbReference type="EMBL" id="GAT95130.1"/>
    </source>
</evidence>
<dbReference type="InterPro" id="IPR051063">
    <property type="entry name" value="PDI"/>
</dbReference>
<dbReference type="Gene3D" id="3.40.30.10">
    <property type="entry name" value="Glutaredoxin"/>
    <property type="match status" value="2"/>
</dbReference>
<proteinExistence type="predicted"/>
<dbReference type="InterPro" id="IPR011679">
    <property type="entry name" value="ERp29_C"/>
</dbReference>
<dbReference type="Pfam" id="PF07749">
    <property type="entry name" value="ERp29"/>
    <property type="match status" value="1"/>
</dbReference>
<name>A0A5K1UBT4_ENTHI</name>
<dbReference type="VEuPathDB" id="AmoebaDB:EHI5A_097420"/>
<dbReference type="AlphaFoldDB" id="A0A5K1UBT4"/>
<dbReference type="InterPro" id="IPR036356">
    <property type="entry name" value="ERp29_C_sf"/>
</dbReference>
<keyword evidence="4" id="KW-0413">Isomerase</keyword>
<dbReference type="Proteomes" id="UP000078387">
    <property type="component" value="Unassembled WGS sequence"/>
</dbReference>
<dbReference type="VEuPathDB" id="AmoebaDB:KM1_146800"/>
<dbReference type="VEuPathDB" id="AmoebaDB:EHI_133970"/>
<organism evidence="7 8">
    <name type="scientific">Entamoeba histolytica</name>
    <dbReference type="NCBI Taxonomy" id="5759"/>
    <lineage>
        <taxon>Eukaryota</taxon>
        <taxon>Amoebozoa</taxon>
        <taxon>Evosea</taxon>
        <taxon>Archamoebae</taxon>
        <taxon>Mastigamoebida</taxon>
        <taxon>Entamoebidae</taxon>
        <taxon>Entamoeba</taxon>
    </lineage>
</organism>
<protein>
    <recommendedName>
        <fullName evidence="2">protein disulfide-isomerase</fullName>
        <ecNumber evidence="2">5.3.4.1</ecNumber>
    </recommendedName>
</protein>
<evidence type="ECO:0000256" key="5">
    <source>
        <dbReference type="ARBA" id="ARBA00023284"/>
    </source>
</evidence>
<dbReference type="GO" id="GO:0005783">
    <property type="term" value="C:endoplasmic reticulum"/>
    <property type="evidence" value="ECO:0007669"/>
    <property type="project" value="InterPro"/>
</dbReference>
<dbReference type="VEuPathDB" id="AmoebaDB:EHI8A_084430"/>
<dbReference type="PANTHER" id="PTHR45672:SF11">
    <property type="entry name" value="PROTEIN DISULFIDE-ISOMERASE C17H9.14C"/>
    <property type="match status" value="1"/>
</dbReference>
<dbReference type="PROSITE" id="PS51352">
    <property type="entry name" value="THIOREDOXIN_2"/>
    <property type="match status" value="1"/>
</dbReference>
<dbReference type="InterPro" id="IPR013766">
    <property type="entry name" value="Thioredoxin_domain"/>
</dbReference>
<evidence type="ECO:0000256" key="2">
    <source>
        <dbReference type="ARBA" id="ARBA00012723"/>
    </source>
</evidence>
<evidence type="ECO:0000256" key="1">
    <source>
        <dbReference type="ARBA" id="ARBA00001182"/>
    </source>
</evidence>
<evidence type="ECO:0000256" key="3">
    <source>
        <dbReference type="ARBA" id="ARBA00023157"/>
    </source>
</evidence>
<evidence type="ECO:0000313" key="8">
    <source>
        <dbReference type="Proteomes" id="UP000078387"/>
    </source>
</evidence>
<sequence>MLFIIYLISFCIGSEIYRITPKTFDKVTTQTDILIRFCPMYENECRETQSAYEGLVDTFEEFEDISFGEFDCTKHADWCDEHGFKRRFPIYVAYTTGPLGIQIFPDDHNVNELSKFINTVFNISKIQYTTLLTDKTFNKTILQDPNSEALVLFYDYWCPFGREFSKYLEKVAKNYGNEKDLVIARVDCSVYPKLCKQQKATMLPQFEMFTFNNKSPFWVYPERSIEGLIKFINERFHKNRDIDGLKPSDFGTWREFDEVAKGYLHSNDKEKRKTKCGEFILGSVYIDIMKKIDQLNSDDFIPSEISQLEFKLRNQLPYLSPKEIDDLQRRINVLKKFIY</sequence>
<dbReference type="Gene3D" id="1.20.1150.12">
    <property type="entry name" value="Endoplasmic reticulum resident protein 29, C-terminal domain"/>
    <property type="match status" value="1"/>
</dbReference>
<dbReference type="EC" id="5.3.4.1" evidence="2"/>
<dbReference type="OMA" id="GREYSKY"/>
<dbReference type="GO" id="GO:0006457">
    <property type="term" value="P:protein folding"/>
    <property type="evidence" value="ECO:0007669"/>
    <property type="project" value="TreeGrafter"/>
</dbReference>
<dbReference type="GO" id="GO:0003756">
    <property type="term" value="F:protein disulfide isomerase activity"/>
    <property type="evidence" value="ECO:0007669"/>
    <property type="project" value="UniProtKB-EC"/>
</dbReference>
<dbReference type="SUPFAM" id="SSF52833">
    <property type="entry name" value="Thioredoxin-like"/>
    <property type="match status" value="2"/>
</dbReference>
<dbReference type="Pfam" id="PF00085">
    <property type="entry name" value="Thioredoxin"/>
    <property type="match status" value="1"/>
</dbReference>
<keyword evidence="5" id="KW-0676">Redox-active center</keyword>
<dbReference type="CDD" id="cd02961">
    <property type="entry name" value="PDI_a_family"/>
    <property type="match status" value="2"/>
</dbReference>
<comment type="caution">
    <text evidence="7">The sequence shown here is derived from an EMBL/GenBank/DDBJ whole genome shotgun (WGS) entry which is preliminary data.</text>
</comment>
<evidence type="ECO:0000259" key="6">
    <source>
        <dbReference type="PROSITE" id="PS51352"/>
    </source>
</evidence>
<dbReference type="PANTHER" id="PTHR45672">
    <property type="entry name" value="PROTEIN DISULFIDE-ISOMERASE C17H9.14C-RELATED"/>
    <property type="match status" value="1"/>
</dbReference>
<evidence type="ECO:0000256" key="4">
    <source>
        <dbReference type="ARBA" id="ARBA00023235"/>
    </source>
</evidence>
<dbReference type="EMBL" id="BDEQ01000001">
    <property type="protein sequence ID" value="GAT95130.1"/>
    <property type="molecule type" value="Genomic_DNA"/>
</dbReference>
<dbReference type="CDD" id="cd00238">
    <property type="entry name" value="ERp29c"/>
    <property type="match status" value="1"/>
</dbReference>
<keyword evidence="3" id="KW-1015">Disulfide bond</keyword>
<dbReference type="InterPro" id="IPR036249">
    <property type="entry name" value="Thioredoxin-like_sf"/>
</dbReference>
<feature type="domain" description="Thioredoxin" evidence="6">
    <location>
        <begin position="120"/>
        <end position="261"/>
    </location>
</feature>
<accession>A0A5K1UBT4</accession>
<comment type="catalytic activity">
    <reaction evidence="1">
        <text>Catalyzes the rearrangement of -S-S- bonds in proteins.</text>
        <dbReference type="EC" id="5.3.4.1"/>
    </reaction>
</comment>